<gene>
    <name evidence="7" type="ORF">FMM06_08915</name>
</gene>
<evidence type="ECO:0000256" key="4">
    <source>
        <dbReference type="ARBA" id="ARBA00023136"/>
    </source>
</evidence>
<keyword evidence="2 6" id="KW-0812">Transmembrane</keyword>
<comment type="subcellular location">
    <subcellularLocation>
        <location evidence="1">Membrane</location>
        <topology evidence="1">Multi-pass membrane protein</topology>
    </subcellularLocation>
</comment>
<keyword evidence="3 6" id="KW-1133">Transmembrane helix</keyword>
<dbReference type="EMBL" id="VJWA01000001">
    <property type="protein sequence ID" value="TRW18203.1"/>
    <property type="molecule type" value="Genomic_DNA"/>
</dbReference>
<feature type="region of interest" description="Disordered" evidence="5">
    <location>
        <begin position="1"/>
        <end position="22"/>
    </location>
</feature>
<dbReference type="Pfam" id="PF01226">
    <property type="entry name" value="Form_Nir_trans"/>
    <property type="match status" value="1"/>
</dbReference>
<feature type="transmembrane region" description="Helical" evidence="6">
    <location>
        <begin position="185"/>
        <end position="204"/>
    </location>
</feature>
<name>A0A552UJ05_9SPHN</name>
<sequence length="282" mass="29161">MEKPAVDPAISSNPEAGLSETQRAEADAIAPASLQVVHEVVRAQGEEELGRTALSLAASGVAAGVALGASVLARAYLHGGLPKDVAWAPLVSAFGYTTGFVIVILGRLQLFTETTVTAVLPVATHPTRANFGNLLRVWAVVFGANLVGCALVAWGIVSGFIVDPEQQRSVFEISREATAHGAMEILRLGIPAGFLIASIAWILPNAKGSEFWVVVLVTWVIGAGGFSHVVAGATEAFVLWFAGEADAAQTFGGFIAPALLGNILGGSVLFAVLAHAMVRGDK</sequence>
<feature type="transmembrane region" description="Helical" evidence="6">
    <location>
        <begin position="85"/>
        <end position="105"/>
    </location>
</feature>
<organism evidence="7 8">
    <name type="scientific">Glacieibacterium frigidum</name>
    <dbReference type="NCBI Taxonomy" id="2593303"/>
    <lineage>
        <taxon>Bacteria</taxon>
        <taxon>Pseudomonadati</taxon>
        <taxon>Pseudomonadota</taxon>
        <taxon>Alphaproteobacteria</taxon>
        <taxon>Sphingomonadales</taxon>
        <taxon>Sphingosinicellaceae</taxon>
        <taxon>Glacieibacterium</taxon>
    </lineage>
</organism>
<feature type="transmembrane region" description="Helical" evidence="6">
    <location>
        <begin position="137"/>
        <end position="162"/>
    </location>
</feature>
<evidence type="ECO:0000256" key="5">
    <source>
        <dbReference type="SAM" id="MobiDB-lite"/>
    </source>
</evidence>
<reference evidence="7 8" key="1">
    <citation type="submission" date="2019-07" db="EMBL/GenBank/DDBJ databases">
        <title>Novel species isolated from glacier.</title>
        <authorList>
            <person name="Liu Q."/>
            <person name="Xin Y.-H."/>
        </authorList>
    </citation>
    <scope>NUCLEOTIDE SEQUENCE [LARGE SCALE GENOMIC DNA]</scope>
    <source>
        <strain evidence="7 8">LB1R16</strain>
    </source>
</reference>
<comment type="caution">
    <text evidence="7">The sequence shown here is derived from an EMBL/GenBank/DDBJ whole genome shotgun (WGS) entry which is preliminary data.</text>
</comment>
<evidence type="ECO:0000313" key="8">
    <source>
        <dbReference type="Proteomes" id="UP000317894"/>
    </source>
</evidence>
<keyword evidence="8" id="KW-1185">Reference proteome</keyword>
<accession>A0A552UJ05</accession>
<feature type="transmembrane region" description="Helical" evidence="6">
    <location>
        <begin position="52"/>
        <end position="73"/>
    </location>
</feature>
<protein>
    <submittedName>
        <fullName evidence="7">Formate/nitrite transporter family protein</fullName>
    </submittedName>
</protein>
<feature type="transmembrane region" description="Helical" evidence="6">
    <location>
        <begin position="254"/>
        <end position="278"/>
    </location>
</feature>
<dbReference type="GO" id="GO:0005886">
    <property type="term" value="C:plasma membrane"/>
    <property type="evidence" value="ECO:0007669"/>
    <property type="project" value="TreeGrafter"/>
</dbReference>
<keyword evidence="4 6" id="KW-0472">Membrane</keyword>
<evidence type="ECO:0000256" key="6">
    <source>
        <dbReference type="SAM" id="Phobius"/>
    </source>
</evidence>
<evidence type="ECO:0000256" key="2">
    <source>
        <dbReference type="ARBA" id="ARBA00022692"/>
    </source>
</evidence>
<dbReference type="PANTHER" id="PTHR30520">
    <property type="entry name" value="FORMATE TRANSPORTER-RELATED"/>
    <property type="match status" value="1"/>
</dbReference>
<feature type="transmembrane region" description="Helical" evidence="6">
    <location>
        <begin position="211"/>
        <end position="242"/>
    </location>
</feature>
<evidence type="ECO:0000256" key="1">
    <source>
        <dbReference type="ARBA" id="ARBA00004141"/>
    </source>
</evidence>
<dbReference type="RefSeq" id="WP_144236896.1">
    <property type="nucleotide sequence ID" value="NZ_VJWA01000001.1"/>
</dbReference>
<dbReference type="AlphaFoldDB" id="A0A552UJ05"/>
<dbReference type="InterPro" id="IPR023271">
    <property type="entry name" value="Aquaporin-like"/>
</dbReference>
<dbReference type="PANTHER" id="PTHR30520:SF2">
    <property type="entry name" value="INNER MEMBRANE PROTEIN YFDC"/>
    <property type="match status" value="1"/>
</dbReference>
<dbReference type="Proteomes" id="UP000317894">
    <property type="component" value="Unassembled WGS sequence"/>
</dbReference>
<dbReference type="GO" id="GO:0015499">
    <property type="term" value="F:formate transmembrane transporter activity"/>
    <property type="evidence" value="ECO:0007669"/>
    <property type="project" value="TreeGrafter"/>
</dbReference>
<proteinExistence type="predicted"/>
<evidence type="ECO:0000256" key="3">
    <source>
        <dbReference type="ARBA" id="ARBA00022989"/>
    </source>
</evidence>
<dbReference type="OrthoDB" id="261587at2"/>
<dbReference type="InterPro" id="IPR000292">
    <property type="entry name" value="For/NO2_transpt"/>
</dbReference>
<evidence type="ECO:0000313" key="7">
    <source>
        <dbReference type="EMBL" id="TRW18203.1"/>
    </source>
</evidence>
<dbReference type="Gene3D" id="1.20.1080.10">
    <property type="entry name" value="Glycerol uptake facilitator protein"/>
    <property type="match status" value="1"/>
</dbReference>